<dbReference type="GO" id="GO:0003723">
    <property type="term" value="F:RNA binding"/>
    <property type="evidence" value="ECO:0007669"/>
    <property type="project" value="UniProtKB-UniRule"/>
</dbReference>
<evidence type="ECO:0000256" key="20">
    <source>
        <dbReference type="ARBA" id="ARBA00062124"/>
    </source>
</evidence>
<keyword evidence="6" id="KW-0597">Phosphoprotein</keyword>
<keyword evidence="11" id="KW-0832">Ubl conjugation</keyword>
<dbReference type="PROSITE" id="PS50102">
    <property type="entry name" value="RRM"/>
    <property type="match status" value="1"/>
</dbReference>
<accession>A0AAV2SKH6</accession>
<evidence type="ECO:0000256" key="1">
    <source>
        <dbReference type="ARBA" id="ARBA00004123"/>
    </source>
</evidence>
<evidence type="ECO:0000256" key="21">
    <source>
        <dbReference type="ARBA" id="ARBA00073773"/>
    </source>
</evidence>
<evidence type="ECO:0000256" key="14">
    <source>
        <dbReference type="ARBA" id="ARBA00023015"/>
    </source>
</evidence>
<evidence type="ECO:0000313" key="25">
    <source>
        <dbReference type="EMBL" id="CAL4214669.1"/>
    </source>
</evidence>
<evidence type="ECO:0000259" key="24">
    <source>
        <dbReference type="PROSITE" id="PS50102"/>
    </source>
</evidence>
<proteinExistence type="inferred from homology"/>
<dbReference type="InterPro" id="IPR034392">
    <property type="entry name" value="TatSF1-like_RRM1"/>
</dbReference>
<keyword evidence="18" id="KW-0234">DNA repair</keyword>
<evidence type="ECO:0000256" key="15">
    <source>
        <dbReference type="ARBA" id="ARBA00023159"/>
    </source>
</evidence>
<keyword evidence="15" id="KW-0010">Activator</keyword>
<evidence type="ECO:0000256" key="3">
    <source>
        <dbReference type="ARBA" id="ARBA00007747"/>
    </source>
</evidence>
<dbReference type="GO" id="GO:0006281">
    <property type="term" value="P:DNA repair"/>
    <property type="evidence" value="ECO:0007669"/>
    <property type="project" value="UniProtKB-KW"/>
</dbReference>
<evidence type="ECO:0000256" key="7">
    <source>
        <dbReference type="ARBA" id="ARBA00022664"/>
    </source>
</evidence>
<dbReference type="CDD" id="cd12281">
    <property type="entry name" value="RRM1_TatSF1_like"/>
    <property type="match status" value="1"/>
</dbReference>
<keyword evidence="7" id="KW-0507">mRNA processing</keyword>
<evidence type="ECO:0000256" key="11">
    <source>
        <dbReference type="ARBA" id="ARBA00022843"/>
    </source>
</evidence>
<evidence type="ECO:0000256" key="23">
    <source>
        <dbReference type="SAM" id="MobiDB-lite"/>
    </source>
</evidence>
<dbReference type="PANTHER" id="PTHR15608:SF0">
    <property type="entry name" value="HIV TAT-SPECIFIC FACTOR 1"/>
    <property type="match status" value="1"/>
</dbReference>
<dbReference type="EMBL" id="CAXKWB010090114">
    <property type="protein sequence ID" value="CAL4214669.1"/>
    <property type="molecule type" value="Genomic_DNA"/>
</dbReference>
<name>A0AAV2SKH6_MEGNR</name>
<dbReference type="Gene3D" id="3.30.70.330">
    <property type="match status" value="2"/>
</dbReference>
<feature type="compositionally biased region" description="Acidic residues" evidence="23">
    <location>
        <begin position="262"/>
        <end position="278"/>
    </location>
</feature>
<comment type="subcellular location">
    <subcellularLocation>
        <location evidence="2">Chromosome</location>
    </subcellularLocation>
    <subcellularLocation>
        <location evidence="1">Nucleus</location>
    </subcellularLocation>
</comment>
<keyword evidence="17" id="KW-0508">mRNA splicing</keyword>
<dbReference type="PANTHER" id="PTHR15608">
    <property type="entry name" value="SPLICING FACTOR U2AF-ASSOCIATED PROTEIN 2"/>
    <property type="match status" value="1"/>
</dbReference>
<feature type="region of interest" description="Disordered" evidence="23">
    <location>
        <begin position="257"/>
        <end position="301"/>
    </location>
</feature>
<comment type="subunit">
    <text evidence="20">Component of the 17S U2 SnRNP complex, a ribonucleoprotein complex that contains small nuclear RNA (snRNA) U2 and a number of specific proteins. Within the 17S U2 SnRNP complex, interacts (via UHM region) directly with SF3B1. Component of a complex which is at least composed of HTATSF1/Tat-SF1, the P-TEFb complex components CDK9 and CCNT1, RNA polymerase II, SUPT5H, and NCL/nucleolin. Interacts with GTF2F2/RAP30 and POLR2A. Interacts with TCERG1/CA150. Interacts with (poly-ADP-ribosylated) RPA1; promoting HTATSF1 recruitment to DNA damage sites. Interacts (when phosphorylated) with TOPBP1; promoting recruitment of TOPBP1 to DNA damage sites during S-phase.</text>
</comment>
<evidence type="ECO:0000256" key="22">
    <source>
        <dbReference type="PROSITE-ProRule" id="PRU00176"/>
    </source>
</evidence>
<dbReference type="GO" id="GO:0005684">
    <property type="term" value="C:U2-type spliceosomal complex"/>
    <property type="evidence" value="ECO:0007669"/>
    <property type="project" value="TreeGrafter"/>
</dbReference>
<evidence type="ECO:0000256" key="9">
    <source>
        <dbReference type="ARBA" id="ARBA00022737"/>
    </source>
</evidence>
<evidence type="ECO:0000256" key="6">
    <source>
        <dbReference type="ARBA" id="ARBA00022553"/>
    </source>
</evidence>
<keyword evidence="4" id="KW-0158">Chromosome</keyword>
<dbReference type="SUPFAM" id="SSF54928">
    <property type="entry name" value="RNA-binding domain, RBD"/>
    <property type="match status" value="1"/>
</dbReference>
<dbReference type="GO" id="GO:0000398">
    <property type="term" value="P:mRNA splicing, via spliceosome"/>
    <property type="evidence" value="ECO:0007669"/>
    <property type="project" value="InterPro"/>
</dbReference>
<keyword evidence="8" id="KW-0747">Spliceosome</keyword>
<protein>
    <recommendedName>
        <fullName evidence="21">17S U2 SnRNP complex component HTATSF1</fullName>
    </recommendedName>
</protein>
<feature type="region of interest" description="Disordered" evidence="23">
    <location>
        <begin position="342"/>
        <end position="378"/>
    </location>
</feature>
<evidence type="ECO:0000256" key="10">
    <source>
        <dbReference type="ARBA" id="ARBA00022763"/>
    </source>
</evidence>
<dbReference type="FunFam" id="3.30.70.330:FF:000202">
    <property type="entry name" value="HIV Tat-specific factor 1"/>
    <property type="match status" value="1"/>
</dbReference>
<keyword evidence="13" id="KW-0007">Acetylation</keyword>
<feature type="compositionally biased region" description="Basic and acidic residues" evidence="23">
    <location>
        <begin position="364"/>
        <end position="373"/>
    </location>
</feature>
<evidence type="ECO:0000256" key="8">
    <source>
        <dbReference type="ARBA" id="ARBA00022728"/>
    </source>
</evidence>
<feature type="domain" description="RRM" evidence="24">
    <location>
        <begin position="386"/>
        <end position="472"/>
    </location>
</feature>
<evidence type="ECO:0000256" key="18">
    <source>
        <dbReference type="ARBA" id="ARBA00023204"/>
    </source>
</evidence>
<dbReference type="Proteomes" id="UP001497623">
    <property type="component" value="Unassembled WGS sequence"/>
</dbReference>
<dbReference type="GO" id="GO:0005686">
    <property type="term" value="C:U2 snRNP"/>
    <property type="evidence" value="ECO:0007669"/>
    <property type="project" value="TreeGrafter"/>
</dbReference>
<evidence type="ECO:0000256" key="13">
    <source>
        <dbReference type="ARBA" id="ARBA00022990"/>
    </source>
</evidence>
<evidence type="ECO:0000313" key="26">
    <source>
        <dbReference type="Proteomes" id="UP001497623"/>
    </source>
</evidence>
<keyword evidence="14" id="KW-0805">Transcription regulation</keyword>
<dbReference type="InterPro" id="IPR034393">
    <property type="entry name" value="TatSF1-like"/>
</dbReference>
<evidence type="ECO:0000256" key="2">
    <source>
        <dbReference type="ARBA" id="ARBA00004286"/>
    </source>
</evidence>
<sequence length="638" mass="75155">MADTIHRASVYEKIVKAIYLKYKLQSKKLSRSIAPVPHSPNPPPPLPCNASFTKSDLIVFQNTEKQELDGKNEKAKDRVTSDDNQKELERTNLQKVENENQSQDDENIDKSNHGFDSTKYELVGDTYYYTDEASGQKYYYDTTKQTWVTTDQCKDEASAHSQSPYTDDEGRTYYYAENMYLCRQPDGSVYYMDEKEEWKPWKNEDSNRNGNEESAKWYFYQGNDCFYRDKVKNIVYKLNKDTNEWETFEGKLRKKRPRLNTEEEFDTSDEEEDEDNDYGDGTAPPGYKSDPNIAYDGDKYTKKDPSDGMMYEWEVSKRAWFPKLDEDFMAIYQLSYGFNPDGTKNENPLKFDDDEEEEEEVEPEQPKEKEKNKKPSWFEADEQHNTKVYVSNLPCDLTEDEFIDLMQKCGMVLKDLDNKYKIKLYKDEEGNFKGDALCTYIRRESVDLALKILDDYQVDGKGHRIKVEMAKFQLKGKYDPKLKPKKRKKKEIDKILKKQDKLLDWRPEPMRGQRAKHENVSIFHNVFDPMEFHTAMEKILVHKEAIRQQSSNFGEVKKVEIFDLNPEGVVKVTFAEVESADMCTATLNKRLYLKRILKVTAWDGKEKFKIDETEEEREARIKKWNEFLQTGDDKNETN</sequence>
<evidence type="ECO:0000256" key="16">
    <source>
        <dbReference type="ARBA" id="ARBA00023163"/>
    </source>
</evidence>
<evidence type="ECO:0000256" key="17">
    <source>
        <dbReference type="ARBA" id="ARBA00023187"/>
    </source>
</evidence>
<evidence type="ECO:0000256" key="4">
    <source>
        <dbReference type="ARBA" id="ARBA00022454"/>
    </source>
</evidence>
<reference evidence="25 26" key="1">
    <citation type="submission" date="2024-05" db="EMBL/GenBank/DDBJ databases">
        <authorList>
            <person name="Wallberg A."/>
        </authorList>
    </citation>
    <scope>NUCLEOTIDE SEQUENCE [LARGE SCALE GENOMIC DNA]</scope>
</reference>
<feature type="region of interest" description="Disordered" evidence="23">
    <location>
        <begin position="66"/>
        <end position="116"/>
    </location>
</feature>
<gene>
    <name evidence="25" type="ORF">MNOR_LOCUS38631</name>
</gene>
<keyword evidence="26" id="KW-1185">Reference proteome</keyword>
<keyword evidence="12 22" id="KW-0694">RNA-binding</keyword>
<keyword evidence="10" id="KW-0227">DNA damage</keyword>
<comment type="similarity">
    <text evidence="3">Belongs to the HTATSF1 family.</text>
</comment>
<feature type="non-terminal residue" evidence="25">
    <location>
        <position position="638"/>
    </location>
</feature>
<dbReference type="SMART" id="SM00360">
    <property type="entry name" value="RRM"/>
    <property type="match status" value="1"/>
</dbReference>
<keyword evidence="19" id="KW-0539">Nucleus</keyword>
<dbReference type="FunFam" id="3.30.70.330:FF:000105">
    <property type="entry name" value="HIV Tat-specific factor 1 homolog"/>
    <property type="match status" value="1"/>
</dbReference>
<dbReference type="AlphaFoldDB" id="A0AAV2SKH6"/>
<dbReference type="InterPro" id="IPR012677">
    <property type="entry name" value="Nucleotide-bd_a/b_plait_sf"/>
</dbReference>
<keyword evidence="9" id="KW-0677">Repeat</keyword>
<comment type="caution">
    <text evidence="25">The sequence shown here is derived from an EMBL/GenBank/DDBJ whole genome shotgun (WGS) entry which is preliminary data.</text>
</comment>
<feature type="compositionally biased region" description="Acidic residues" evidence="23">
    <location>
        <begin position="352"/>
        <end position="363"/>
    </location>
</feature>
<dbReference type="InterPro" id="IPR035979">
    <property type="entry name" value="RBD_domain_sf"/>
</dbReference>
<keyword evidence="5" id="KW-1017">Isopeptide bond</keyword>
<evidence type="ECO:0000256" key="19">
    <source>
        <dbReference type="ARBA" id="ARBA00023242"/>
    </source>
</evidence>
<organism evidence="25 26">
    <name type="scientific">Meganyctiphanes norvegica</name>
    <name type="common">Northern krill</name>
    <name type="synonym">Thysanopoda norvegica</name>
    <dbReference type="NCBI Taxonomy" id="48144"/>
    <lineage>
        <taxon>Eukaryota</taxon>
        <taxon>Metazoa</taxon>
        <taxon>Ecdysozoa</taxon>
        <taxon>Arthropoda</taxon>
        <taxon>Crustacea</taxon>
        <taxon>Multicrustacea</taxon>
        <taxon>Malacostraca</taxon>
        <taxon>Eumalacostraca</taxon>
        <taxon>Eucarida</taxon>
        <taxon>Euphausiacea</taxon>
        <taxon>Euphausiidae</taxon>
        <taxon>Meganyctiphanes</taxon>
    </lineage>
</organism>
<evidence type="ECO:0000256" key="12">
    <source>
        <dbReference type="ARBA" id="ARBA00022884"/>
    </source>
</evidence>
<dbReference type="InterPro" id="IPR000504">
    <property type="entry name" value="RRM_dom"/>
</dbReference>
<dbReference type="Pfam" id="PF00076">
    <property type="entry name" value="RRM_1"/>
    <property type="match status" value="1"/>
</dbReference>
<dbReference type="GO" id="GO:0005694">
    <property type="term" value="C:chromosome"/>
    <property type="evidence" value="ECO:0007669"/>
    <property type="project" value="UniProtKB-SubCell"/>
</dbReference>
<feature type="compositionally biased region" description="Basic and acidic residues" evidence="23">
    <location>
        <begin position="66"/>
        <end position="98"/>
    </location>
</feature>
<keyword evidence="16" id="KW-0804">Transcription</keyword>
<evidence type="ECO:0000256" key="5">
    <source>
        <dbReference type="ARBA" id="ARBA00022499"/>
    </source>
</evidence>